<evidence type="ECO:0000256" key="1">
    <source>
        <dbReference type="ARBA" id="ARBA00022448"/>
    </source>
</evidence>
<dbReference type="FunFam" id="3.40.50.300:FF:000016">
    <property type="entry name" value="Oligopeptide ABC transporter ATP-binding component"/>
    <property type="match status" value="1"/>
</dbReference>
<dbReference type="InterPro" id="IPR050319">
    <property type="entry name" value="ABC_transp_ATP-bind"/>
</dbReference>
<sequence>VSFNTRGTIITAVNNLSFHLQKNEVLGIVGESGSGKSQTVLSLMGLLESNGAATGSAIFKDKEILGLPDKELNKIRGNEIAMIFQDPMSSLNPYVTIGQQMSGVLRQHSKDNKKEARDRCVEMLSAVKVPNPDKRIDGYSFELSGGMRQRVMIATALLTSPDLLIADEPTTALDVTVQEKILDLILEVKEKFLMSVILITHDLGVVARTCDNVLVLKNGIKQEYGNAEQIFYSPEAEHTRELLFKSRELDEPLQKTEPNIEPQTSASIKGLSVFFPMPKRNFISKAEHLKAVNNLSFDIKEGEILGVVGESGSGKSTLARSLLKLQKPTGGSISIFGENILKMNNKQTKKFRKNIQVVFQDPFSSLNPRMTVSEILAEPLDSFFPKTTKKDATQIIKNCLGDVGLEAGFLGRYSHELSGGQCQRVAIARALISKPKLLVCDEAVSALDASIRAEIIELLLKLKQHKKLTMVFIAHDLAVVKKICDRVLVMQKGVLIEQGETNTVFQAPSNQYTKNLLNSVPVPDPRLEKEKYLKRLSNRN</sequence>
<dbReference type="InterPro" id="IPR003439">
    <property type="entry name" value="ABC_transporter-like_ATP-bd"/>
</dbReference>
<keyword evidence="3" id="KW-0067">ATP-binding</keyword>
<feature type="domain" description="ABC transporter" evidence="4">
    <location>
        <begin position="268"/>
        <end position="517"/>
    </location>
</feature>
<protein>
    <recommendedName>
        <fullName evidence="4">ABC transporter domain-containing protein</fullName>
    </recommendedName>
</protein>
<evidence type="ECO:0000256" key="2">
    <source>
        <dbReference type="ARBA" id="ARBA00022741"/>
    </source>
</evidence>
<organism evidence="5">
    <name type="scientific">marine metagenome</name>
    <dbReference type="NCBI Taxonomy" id="408172"/>
    <lineage>
        <taxon>unclassified sequences</taxon>
        <taxon>metagenomes</taxon>
        <taxon>ecological metagenomes</taxon>
    </lineage>
</organism>
<feature type="domain" description="ABC transporter" evidence="4">
    <location>
        <begin position="1"/>
        <end position="243"/>
    </location>
</feature>
<feature type="non-terminal residue" evidence="5">
    <location>
        <position position="1"/>
    </location>
</feature>
<evidence type="ECO:0000313" key="5">
    <source>
        <dbReference type="EMBL" id="SVA95449.1"/>
    </source>
</evidence>
<dbReference type="Gene3D" id="3.40.50.300">
    <property type="entry name" value="P-loop containing nucleotide triphosphate hydrolases"/>
    <property type="match status" value="2"/>
</dbReference>
<accession>A0A382A233</accession>
<evidence type="ECO:0000259" key="4">
    <source>
        <dbReference type="PROSITE" id="PS50893"/>
    </source>
</evidence>
<dbReference type="NCBIfam" id="NF008453">
    <property type="entry name" value="PRK11308.1"/>
    <property type="match status" value="2"/>
</dbReference>
<dbReference type="PROSITE" id="PS00211">
    <property type="entry name" value="ABC_TRANSPORTER_1"/>
    <property type="match status" value="2"/>
</dbReference>
<dbReference type="SUPFAM" id="SSF52540">
    <property type="entry name" value="P-loop containing nucleoside triphosphate hydrolases"/>
    <property type="match status" value="2"/>
</dbReference>
<dbReference type="GO" id="GO:0005524">
    <property type="term" value="F:ATP binding"/>
    <property type="evidence" value="ECO:0007669"/>
    <property type="project" value="UniProtKB-KW"/>
</dbReference>
<keyword evidence="2" id="KW-0547">Nucleotide-binding</keyword>
<dbReference type="GO" id="GO:0016887">
    <property type="term" value="F:ATP hydrolysis activity"/>
    <property type="evidence" value="ECO:0007669"/>
    <property type="project" value="InterPro"/>
</dbReference>
<dbReference type="CDD" id="cd03257">
    <property type="entry name" value="ABC_NikE_OppD_transporters"/>
    <property type="match status" value="2"/>
</dbReference>
<evidence type="ECO:0000256" key="3">
    <source>
        <dbReference type="ARBA" id="ARBA00022840"/>
    </source>
</evidence>
<reference evidence="5" key="1">
    <citation type="submission" date="2018-05" db="EMBL/GenBank/DDBJ databases">
        <authorList>
            <person name="Lanie J.A."/>
            <person name="Ng W.-L."/>
            <person name="Kazmierczak K.M."/>
            <person name="Andrzejewski T.M."/>
            <person name="Davidsen T.M."/>
            <person name="Wayne K.J."/>
            <person name="Tettelin H."/>
            <person name="Glass J.I."/>
            <person name="Rusch D."/>
            <person name="Podicherti R."/>
            <person name="Tsui H.-C.T."/>
            <person name="Winkler M.E."/>
        </authorList>
    </citation>
    <scope>NUCLEOTIDE SEQUENCE</scope>
</reference>
<dbReference type="GO" id="GO:0055085">
    <property type="term" value="P:transmembrane transport"/>
    <property type="evidence" value="ECO:0007669"/>
    <property type="project" value="UniProtKB-ARBA"/>
</dbReference>
<dbReference type="Pfam" id="PF08352">
    <property type="entry name" value="oligo_HPY"/>
    <property type="match status" value="1"/>
</dbReference>
<dbReference type="PROSITE" id="PS50893">
    <property type="entry name" value="ABC_TRANSPORTER_2"/>
    <property type="match status" value="2"/>
</dbReference>
<proteinExistence type="predicted"/>
<dbReference type="InterPro" id="IPR013563">
    <property type="entry name" value="Oligopep_ABC_C"/>
</dbReference>
<dbReference type="EMBL" id="UINC01023557">
    <property type="protein sequence ID" value="SVA95449.1"/>
    <property type="molecule type" value="Genomic_DNA"/>
</dbReference>
<dbReference type="GO" id="GO:0015833">
    <property type="term" value="P:peptide transport"/>
    <property type="evidence" value="ECO:0007669"/>
    <property type="project" value="InterPro"/>
</dbReference>
<dbReference type="PANTHER" id="PTHR43776">
    <property type="entry name" value="TRANSPORT ATP-BINDING PROTEIN"/>
    <property type="match status" value="1"/>
</dbReference>
<dbReference type="SMART" id="SM00382">
    <property type="entry name" value="AAA"/>
    <property type="match status" value="2"/>
</dbReference>
<dbReference type="InterPro" id="IPR003593">
    <property type="entry name" value="AAA+_ATPase"/>
</dbReference>
<name>A0A382A233_9ZZZZ</name>
<dbReference type="NCBIfam" id="NF007739">
    <property type="entry name" value="PRK10419.1"/>
    <property type="match status" value="2"/>
</dbReference>
<gene>
    <name evidence="5" type="ORF">METZ01_LOCUS148303</name>
</gene>
<dbReference type="Pfam" id="PF00005">
    <property type="entry name" value="ABC_tran"/>
    <property type="match status" value="2"/>
</dbReference>
<dbReference type="AlphaFoldDB" id="A0A382A233"/>
<dbReference type="InterPro" id="IPR027417">
    <property type="entry name" value="P-loop_NTPase"/>
</dbReference>
<dbReference type="PANTHER" id="PTHR43776:SF8">
    <property type="entry name" value="ABC TRANSPORTER, ATP-BINDING PROTEIN"/>
    <property type="match status" value="1"/>
</dbReference>
<keyword evidence="1" id="KW-0813">Transport</keyword>
<dbReference type="InterPro" id="IPR017871">
    <property type="entry name" value="ABC_transporter-like_CS"/>
</dbReference>